<dbReference type="Gene3D" id="3.30.930.10">
    <property type="entry name" value="Bira Bifunctional Protein, Domain 2"/>
    <property type="match status" value="1"/>
</dbReference>
<sequence>MRLSKYYIPTLKETPADVSVTSHVYSLRSGLIRQVASGIYAWLPLGLKVLKNIENVIKEEMNKSGILEVLMPLIQPASLWQESGRYNDYGSEMLRIKDRNNREMVFGPTHEEVVTDLLRTTLTSYKNLPLILYQVQWKFRDELRPRYGIMRCREFLMKDAYSFDKDFNSAIESYNLMFKVYIQIFRRLGLTPIAVKADSGPIGGNLSHEFHILANSGESTLYYDQDIINLINNDNIDIERIKNTYTAADDLHNSEACPIPVSNIKTSKGIEIGHIFYLGDKYSKTMNAVFSQNNETQLLHMGCYGIGVSRLVGAIIEVFHDNNGIIWPEEIAPFKFSLVNVFSANKECRNISENLYAKLDSNDVLYDDTEDSTGIKFARMDLLGMPWQIIIGKTTIEHGLIEVRQRSSKKSLLMSTEQFLNNFKKS</sequence>
<dbReference type="Proteomes" id="UP000092677">
    <property type="component" value="Unassembled WGS sequence"/>
</dbReference>
<comment type="caution">
    <text evidence="12">The sequence shown here is derived from an EMBL/GenBank/DDBJ whole genome shotgun (WGS) entry which is preliminary data.</text>
</comment>
<evidence type="ECO:0000256" key="3">
    <source>
        <dbReference type="ARBA" id="ARBA00022490"/>
    </source>
</evidence>
<dbReference type="AlphaFoldDB" id="A0A170RTE8"/>
<dbReference type="NCBIfam" id="NF008979">
    <property type="entry name" value="PRK12325.1"/>
    <property type="match status" value="1"/>
</dbReference>
<comment type="similarity">
    <text evidence="10">Belongs to the class-II aminoacyl-tRNA synthetase family. ProS type 2 subfamily.</text>
</comment>
<keyword evidence="3 10" id="KW-0963">Cytoplasm</keyword>
<comment type="subunit">
    <text evidence="2 10">Homodimer.</text>
</comment>
<feature type="domain" description="Aminoacyl-transfer RNA synthetases class-II family profile" evidence="11">
    <location>
        <begin position="33"/>
        <end position="328"/>
    </location>
</feature>
<dbReference type="PROSITE" id="PS50862">
    <property type="entry name" value="AA_TRNA_LIGASE_II"/>
    <property type="match status" value="1"/>
</dbReference>
<dbReference type="GO" id="GO:0005524">
    <property type="term" value="F:ATP binding"/>
    <property type="evidence" value="ECO:0007669"/>
    <property type="project" value="UniProtKB-UniRule"/>
</dbReference>
<dbReference type="HAMAP" id="MF_01570">
    <property type="entry name" value="Pro_tRNA_synth_type2"/>
    <property type="match status" value="1"/>
</dbReference>
<evidence type="ECO:0000256" key="1">
    <source>
        <dbReference type="ARBA" id="ARBA00004496"/>
    </source>
</evidence>
<evidence type="ECO:0000256" key="8">
    <source>
        <dbReference type="ARBA" id="ARBA00023146"/>
    </source>
</evidence>
<dbReference type="SUPFAM" id="SSF55681">
    <property type="entry name" value="Class II aaRS and biotin synthetases"/>
    <property type="match status" value="1"/>
</dbReference>
<accession>A0A170RTE8</accession>
<reference evidence="13" key="1">
    <citation type="submission" date="2016-05" db="EMBL/GenBank/DDBJ databases">
        <title>Draft genome sequences of four strains of Ehrlichia ruminantium, a tick-borne pathogen of ruminants, isolated from Zimbabwe, The Gambia and Ghana.</title>
        <authorList>
            <person name="Nakao R."/>
            <person name="Jongejan F."/>
            <person name="Sugimoto C."/>
        </authorList>
    </citation>
    <scope>NUCLEOTIDE SEQUENCE [LARGE SCALE GENOMIC DNA]</scope>
    <source>
        <strain evidence="13">Kerr Seringe</strain>
    </source>
</reference>
<dbReference type="STRING" id="779.GCA_002019755_00381"/>
<dbReference type="PANTHER" id="PTHR42753:SF2">
    <property type="entry name" value="PROLINE--TRNA LIGASE"/>
    <property type="match status" value="1"/>
</dbReference>
<dbReference type="InterPro" id="IPR033730">
    <property type="entry name" value="ProRS_core_prok"/>
</dbReference>
<evidence type="ECO:0000313" key="12">
    <source>
        <dbReference type="EMBL" id="GAT77185.1"/>
    </source>
</evidence>
<dbReference type="InterPro" id="IPR036621">
    <property type="entry name" value="Anticodon-bd_dom_sf"/>
</dbReference>
<dbReference type="InterPro" id="IPR023716">
    <property type="entry name" value="Prolyl-tRNA_ligase_IIa_type2"/>
</dbReference>
<keyword evidence="5 10" id="KW-0547">Nucleotide-binding</keyword>
<keyword evidence="7 10" id="KW-0648">Protein biosynthesis</keyword>
<evidence type="ECO:0000256" key="4">
    <source>
        <dbReference type="ARBA" id="ARBA00022598"/>
    </source>
</evidence>
<dbReference type="Pfam" id="PF00587">
    <property type="entry name" value="tRNA-synt_2b"/>
    <property type="match status" value="1"/>
</dbReference>
<gene>
    <name evidence="10 12" type="primary">proS</name>
    <name evidence="12" type="ORF">EHRUM2_03970</name>
</gene>
<comment type="function">
    <text evidence="10">Catalyzes the attachment of proline to tRNA(Pro) in a two-step reaction: proline is first activated by ATP to form Pro-AMP and then transferred to the acceptor end of tRNA(Pro).</text>
</comment>
<evidence type="ECO:0000313" key="13">
    <source>
        <dbReference type="Proteomes" id="UP000092677"/>
    </source>
</evidence>
<dbReference type="InterPro" id="IPR004500">
    <property type="entry name" value="Pro-tRNA-synth_IIa_bac-type"/>
</dbReference>
<evidence type="ECO:0000256" key="2">
    <source>
        <dbReference type="ARBA" id="ARBA00011738"/>
    </source>
</evidence>
<dbReference type="SUPFAM" id="SSF52954">
    <property type="entry name" value="Class II aaRS ABD-related"/>
    <property type="match status" value="1"/>
</dbReference>
<dbReference type="InterPro" id="IPR004154">
    <property type="entry name" value="Anticodon-bd"/>
</dbReference>
<dbReference type="PRINTS" id="PR01046">
    <property type="entry name" value="TRNASYNTHPRO"/>
</dbReference>
<dbReference type="InterPro" id="IPR002316">
    <property type="entry name" value="Pro-tRNA-ligase_IIa"/>
</dbReference>
<dbReference type="InterPro" id="IPR045864">
    <property type="entry name" value="aa-tRNA-synth_II/BPL/LPL"/>
</dbReference>
<proteinExistence type="inferred from homology"/>
<dbReference type="GO" id="GO:0006433">
    <property type="term" value="P:prolyl-tRNA aminoacylation"/>
    <property type="evidence" value="ECO:0007669"/>
    <property type="project" value="UniProtKB-UniRule"/>
</dbReference>
<dbReference type="GO" id="GO:0005829">
    <property type="term" value="C:cytosol"/>
    <property type="evidence" value="ECO:0007669"/>
    <property type="project" value="TreeGrafter"/>
</dbReference>
<dbReference type="FunFam" id="3.30.930.10:FF:000042">
    <property type="entry name" value="probable proline--tRNA ligase, mitochondrial"/>
    <property type="match status" value="1"/>
</dbReference>
<evidence type="ECO:0000256" key="10">
    <source>
        <dbReference type="HAMAP-Rule" id="MF_01570"/>
    </source>
</evidence>
<keyword evidence="6 10" id="KW-0067">ATP-binding</keyword>
<evidence type="ECO:0000256" key="5">
    <source>
        <dbReference type="ARBA" id="ARBA00022741"/>
    </source>
</evidence>
<keyword evidence="8 10" id="KW-0030">Aminoacyl-tRNA synthetase</keyword>
<evidence type="ECO:0000256" key="6">
    <source>
        <dbReference type="ARBA" id="ARBA00022840"/>
    </source>
</evidence>
<dbReference type="NCBIfam" id="TIGR00409">
    <property type="entry name" value="proS_fam_II"/>
    <property type="match status" value="1"/>
</dbReference>
<dbReference type="PANTHER" id="PTHR42753">
    <property type="entry name" value="MITOCHONDRIAL RIBOSOME PROTEIN L39/PROLYL-TRNA LIGASE FAMILY MEMBER"/>
    <property type="match status" value="1"/>
</dbReference>
<dbReference type="Gene3D" id="3.40.50.800">
    <property type="entry name" value="Anticodon-binding domain"/>
    <property type="match status" value="1"/>
</dbReference>
<name>A0A170RTE8_EHRRU</name>
<organism evidence="12 13">
    <name type="scientific">Ehrlichia ruminantium</name>
    <name type="common">heartwater rickettsia</name>
    <name type="synonym">Cowdria ruminantium</name>
    <dbReference type="NCBI Taxonomy" id="779"/>
    <lineage>
        <taxon>Bacteria</taxon>
        <taxon>Pseudomonadati</taxon>
        <taxon>Pseudomonadota</taxon>
        <taxon>Alphaproteobacteria</taxon>
        <taxon>Rickettsiales</taxon>
        <taxon>Anaplasmataceae</taxon>
        <taxon>Ehrlichia</taxon>
    </lineage>
</organism>
<dbReference type="CDD" id="cd00779">
    <property type="entry name" value="ProRS_core_prok"/>
    <property type="match status" value="1"/>
</dbReference>
<comment type="catalytic activity">
    <reaction evidence="9 10">
        <text>tRNA(Pro) + L-proline + ATP = L-prolyl-tRNA(Pro) + AMP + diphosphate</text>
        <dbReference type="Rhea" id="RHEA:14305"/>
        <dbReference type="Rhea" id="RHEA-COMP:9700"/>
        <dbReference type="Rhea" id="RHEA-COMP:9702"/>
        <dbReference type="ChEBI" id="CHEBI:30616"/>
        <dbReference type="ChEBI" id="CHEBI:33019"/>
        <dbReference type="ChEBI" id="CHEBI:60039"/>
        <dbReference type="ChEBI" id="CHEBI:78442"/>
        <dbReference type="ChEBI" id="CHEBI:78532"/>
        <dbReference type="ChEBI" id="CHEBI:456215"/>
        <dbReference type="EC" id="6.1.1.15"/>
    </reaction>
</comment>
<evidence type="ECO:0000256" key="7">
    <source>
        <dbReference type="ARBA" id="ARBA00022917"/>
    </source>
</evidence>
<dbReference type="InterPro" id="IPR044140">
    <property type="entry name" value="ProRS_anticodon_short"/>
</dbReference>
<dbReference type="InterPro" id="IPR002314">
    <property type="entry name" value="aa-tRNA-synt_IIb"/>
</dbReference>
<keyword evidence="4 10" id="KW-0436">Ligase</keyword>
<dbReference type="CDD" id="cd00861">
    <property type="entry name" value="ProRS_anticodon_short"/>
    <property type="match status" value="1"/>
</dbReference>
<dbReference type="InterPro" id="IPR050062">
    <property type="entry name" value="Pro-tRNA_synthetase"/>
</dbReference>
<dbReference type="RefSeq" id="WP_065432544.1">
    <property type="nucleotide sequence ID" value="NZ_BDDL01000047.1"/>
</dbReference>
<dbReference type="InterPro" id="IPR006195">
    <property type="entry name" value="aa-tRNA-synth_II"/>
</dbReference>
<dbReference type="EMBL" id="BDDL01000047">
    <property type="protein sequence ID" value="GAT77185.1"/>
    <property type="molecule type" value="Genomic_DNA"/>
</dbReference>
<comment type="subcellular location">
    <subcellularLocation>
        <location evidence="1 10">Cytoplasm</location>
    </subcellularLocation>
</comment>
<evidence type="ECO:0000259" key="11">
    <source>
        <dbReference type="PROSITE" id="PS50862"/>
    </source>
</evidence>
<protein>
    <recommendedName>
        <fullName evidence="10">Proline--tRNA ligase</fullName>
        <ecNumber evidence="10">6.1.1.15</ecNumber>
    </recommendedName>
    <alternativeName>
        <fullName evidence="10">Prolyl-tRNA synthetase</fullName>
        <shortName evidence="10">ProRS</shortName>
    </alternativeName>
</protein>
<evidence type="ECO:0000256" key="9">
    <source>
        <dbReference type="ARBA" id="ARBA00047671"/>
    </source>
</evidence>
<dbReference type="GO" id="GO:0004827">
    <property type="term" value="F:proline-tRNA ligase activity"/>
    <property type="evidence" value="ECO:0007669"/>
    <property type="project" value="UniProtKB-UniRule"/>
</dbReference>
<dbReference type="EC" id="6.1.1.15" evidence="10"/>
<dbReference type="Pfam" id="PF03129">
    <property type="entry name" value="HGTP_anticodon"/>
    <property type="match status" value="1"/>
</dbReference>